<accession>A0ACD5T846</accession>
<evidence type="ECO:0000313" key="2">
    <source>
        <dbReference type="Proteomes" id="UP001732700"/>
    </source>
</evidence>
<protein>
    <submittedName>
        <fullName evidence="1">Uncharacterized protein</fullName>
    </submittedName>
</protein>
<keyword evidence="2" id="KW-1185">Reference proteome</keyword>
<reference evidence="1" key="2">
    <citation type="submission" date="2025-09" db="UniProtKB">
        <authorList>
            <consortium name="EnsemblPlants"/>
        </authorList>
    </citation>
    <scope>IDENTIFICATION</scope>
</reference>
<organism evidence="1 2">
    <name type="scientific">Avena sativa</name>
    <name type="common">Oat</name>
    <dbReference type="NCBI Taxonomy" id="4498"/>
    <lineage>
        <taxon>Eukaryota</taxon>
        <taxon>Viridiplantae</taxon>
        <taxon>Streptophyta</taxon>
        <taxon>Embryophyta</taxon>
        <taxon>Tracheophyta</taxon>
        <taxon>Spermatophyta</taxon>
        <taxon>Magnoliopsida</taxon>
        <taxon>Liliopsida</taxon>
        <taxon>Poales</taxon>
        <taxon>Poaceae</taxon>
        <taxon>BOP clade</taxon>
        <taxon>Pooideae</taxon>
        <taxon>Poodae</taxon>
        <taxon>Poeae</taxon>
        <taxon>Poeae Chloroplast Group 1 (Aveneae type)</taxon>
        <taxon>Aveninae</taxon>
        <taxon>Avena</taxon>
    </lineage>
</organism>
<sequence length="418" mass="49322">MSPKMRSTSSKQWQQHEDVQGDSNMQEAMEAFEEKDSISLRDKSQSMDIDPLWADDDEPDNETDNCNNVNLLMDQDQSSTPGDLLAETDRWTRQKRAKVVASSPTSRLDYYRQLVEPCDKEEFWDVYDDPEQLNKVHERLALYRIKANELFLEGKDLDIAQLKEDYSSDTLRDEGYFEHYEMNREWYFNPEYCKRSALDDYQRLVLRCDVDDTYTNWESYHRTCATLKCDLEFLQFYEELSSKLKSIEDDDVEPTKEHFVAQRNIYDIKAHDEAPKIAARFCNISAHLVYIGVTDSACSAMFDLVYRKDLDRVLFDIWKRIAKDKVDFKVALEDLYKRGLYPLQQRFIKAELEEHSLRSITIKEAYYTHVSHIDEKVPEDEVLVLIKEAIDKIVPKRLTYVDYVRKKMEVAKELGVIS</sequence>
<evidence type="ECO:0000313" key="1">
    <source>
        <dbReference type="EnsemblPlants" id="AVESA.00010b.r2.1AG0008330.1.CDS"/>
    </source>
</evidence>
<dbReference type="EnsemblPlants" id="AVESA.00010b.r2.1AG0008330.1">
    <property type="protein sequence ID" value="AVESA.00010b.r2.1AG0008330.1.CDS"/>
    <property type="gene ID" value="AVESA.00010b.r2.1AG0008330"/>
</dbReference>
<proteinExistence type="predicted"/>
<reference evidence="1" key="1">
    <citation type="submission" date="2021-05" db="EMBL/GenBank/DDBJ databases">
        <authorList>
            <person name="Scholz U."/>
            <person name="Mascher M."/>
            <person name="Fiebig A."/>
        </authorList>
    </citation>
    <scope>NUCLEOTIDE SEQUENCE [LARGE SCALE GENOMIC DNA]</scope>
</reference>
<dbReference type="Proteomes" id="UP001732700">
    <property type="component" value="Chromosome 1A"/>
</dbReference>
<name>A0ACD5T846_AVESA</name>